<dbReference type="PROSITE" id="PS50103">
    <property type="entry name" value="ZF_C3H1"/>
    <property type="match status" value="2"/>
</dbReference>
<keyword evidence="4" id="KW-0853">WD repeat</keyword>
<dbReference type="Gene3D" id="2.130.10.10">
    <property type="entry name" value="YVTN repeat-like/Quinoprotein amine dehydrogenase"/>
    <property type="match status" value="2"/>
</dbReference>
<proteinExistence type="predicted"/>
<dbReference type="InterPro" id="IPR001680">
    <property type="entry name" value="WD40_rpt"/>
</dbReference>
<evidence type="ECO:0000256" key="3">
    <source>
        <dbReference type="ARBA" id="ARBA00022833"/>
    </source>
</evidence>
<reference evidence="8" key="1">
    <citation type="submission" date="2021-02" db="EMBL/GenBank/DDBJ databases">
        <authorList>
            <person name="Dougan E. K."/>
            <person name="Rhodes N."/>
            <person name="Thang M."/>
            <person name="Chan C."/>
        </authorList>
    </citation>
    <scope>NUCLEOTIDE SEQUENCE</scope>
</reference>
<feature type="repeat" description="WD" evidence="4">
    <location>
        <begin position="245"/>
        <end position="284"/>
    </location>
</feature>
<dbReference type="PANTHER" id="PTHR44489">
    <property type="match status" value="1"/>
</dbReference>
<evidence type="ECO:0000313" key="9">
    <source>
        <dbReference type="Proteomes" id="UP000626109"/>
    </source>
</evidence>
<feature type="domain" description="C3H1-type" evidence="7">
    <location>
        <begin position="35"/>
        <end position="63"/>
    </location>
</feature>
<feature type="compositionally biased region" description="Pro residues" evidence="6">
    <location>
        <begin position="119"/>
        <end position="134"/>
    </location>
</feature>
<dbReference type="InterPro" id="IPR041367">
    <property type="entry name" value="Znf-CCCH_4"/>
</dbReference>
<dbReference type="EMBL" id="CAJNNW010036441">
    <property type="protein sequence ID" value="CAE8734318.1"/>
    <property type="molecule type" value="Genomic_DNA"/>
</dbReference>
<dbReference type="SMART" id="SM00356">
    <property type="entry name" value="ZnF_C3H1"/>
    <property type="match status" value="2"/>
</dbReference>
<accession>A0A813LVU2</accession>
<keyword evidence="2 5" id="KW-0863">Zinc-finger</keyword>
<dbReference type="SUPFAM" id="SSF50978">
    <property type="entry name" value="WD40 repeat-like"/>
    <property type="match status" value="1"/>
</dbReference>
<feature type="zinc finger region" description="C3H1-type" evidence="5">
    <location>
        <begin position="35"/>
        <end position="63"/>
    </location>
</feature>
<feature type="zinc finger region" description="C3H1-type" evidence="5">
    <location>
        <begin position="1"/>
        <end position="24"/>
    </location>
</feature>
<evidence type="ECO:0000313" key="8">
    <source>
        <dbReference type="EMBL" id="CAE8734318.1"/>
    </source>
</evidence>
<organism evidence="8 9">
    <name type="scientific">Polarella glacialis</name>
    <name type="common">Dinoflagellate</name>
    <dbReference type="NCBI Taxonomy" id="89957"/>
    <lineage>
        <taxon>Eukaryota</taxon>
        <taxon>Sar</taxon>
        <taxon>Alveolata</taxon>
        <taxon>Dinophyceae</taxon>
        <taxon>Suessiales</taxon>
        <taxon>Suessiaceae</taxon>
        <taxon>Polarella</taxon>
    </lineage>
</organism>
<dbReference type="Gene3D" id="4.10.1000.10">
    <property type="entry name" value="Zinc finger, CCCH-type"/>
    <property type="match status" value="1"/>
</dbReference>
<dbReference type="Proteomes" id="UP000626109">
    <property type="component" value="Unassembled WGS sequence"/>
</dbReference>
<feature type="region of interest" description="Disordered" evidence="6">
    <location>
        <begin position="62"/>
        <end position="137"/>
    </location>
</feature>
<dbReference type="InterPro" id="IPR044715">
    <property type="entry name" value="WDR86-like"/>
</dbReference>
<feature type="domain" description="C3H1-type" evidence="7">
    <location>
        <begin position="1"/>
        <end position="24"/>
    </location>
</feature>
<dbReference type="SMART" id="SM00320">
    <property type="entry name" value="WD40"/>
    <property type="match status" value="5"/>
</dbReference>
<dbReference type="InterPro" id="IPR015943">
    <property type="entry name" value="WD40/YVTN_repeat-like_dom_sf"/>
</dbReference>
<evidence type="ECO:0000256" key="4">
    <source>
        <dbReference type="PROSITE-ProRule" id="PRU00221"/>
    </source>
</evidence>
<dbReference type="PANTHER" id="PTHR44489:SF11">
    <property type="entry name" value="WD REPEAT DOMAIN 86"/>
    <property type="match status" value="1"/>
</dbReference>
<dbReference type="PROSITE" id="PS50082">
    <property type="entry name" value="WD_REPEATS_2"/>
    <property type="match status" value="1"/>
</dbReference>
<name>A0A813LVU2_POLGL</name>
<sequence length="459" mass="48452">MLCKFWGQGSCKFGDQCSYSHQGASKGGCGDFSGSSSSEVCTYFSSGQGCRFGDACRHRHDASGGKFKGAGKGRGKGDKGSSKGFPPGGGQGHGKSKGKGSFENITWTPNGSGHGKSSEPPPGTGTRPEGPPVPELKAFTGPYLGKGSELQKVWSMPDELGHNDGIQAAVVMGSRLCTGGLDQRVILWRGEQGAESLSLALDNEVGCSSAVTALLFHEGSKWLFCGQADGQIRAFRQEPLAESFLAGHSAAVTRLLVHDTALVSGSQDGTVRVWNYDDGTGKFACSATIPTPFLRAIFDIHLEPSGPTLWIGTEKGIILLSLQSLQPIRNIESAACVVRLLSYQGCILAALANGVVKIFDLAGQEQFSHGPVGEHTTNSVVALLRHPQANKDILLCGQEIGYVTAYDIPEFRPRGTFNTGYEGDVTAIVDMSGGVFATCGLTGDVVIWRWERDDVGSAQ</sequence>
<dbReference type="AlphaFoldDB" id="A0A813LVU2"/>
<protein>
    <recommendedName>
        <fullName evidence="7">C3H1-type domain-containing protein</fullName>
    </recommendedName>
</protein>
<gene>
    <name evidence="8" type="ORF">PGLA2088_LOCUS47240</name>
</gene>
<dbReference type="GO" id="GO:0008270">
    <property type="term" value="F:zinc ion binding"/>
    <property type="evidence" value="ECO:0007669"/>
    <property type="project" value="UniProtKB-KW"/>
</dbReference>
<evidence type="ECO:0000256" key="5">
    <source>
        <dbReference type="PROSITE-ProRule" id="PRU00723"/>
    </source>
</evidence>
<dbReference type="Pfam" id="PF00400">
    <property type="entry name" value="WD40"/>
    <property type="match status" value="2"/>
</dbReference>
<dbReference type="InterPro" id="IPR000571">
    <property type="entry name" value="Znf_CCCH"/>
</dbReference>
<dbReference type="InterPro" id="IPR036322">
    <property type="entry name" value="WD40_repeat_dom_sf"/>
</dbReference>
<evidence type="ECO:0000259" key="7">
    <source>
        <dbReference type="PROSITE" id="PS50103"/>
    </source>
</evidence>
<evidence type="ECO:0000256" key="1">
    <source>
        <dbReference type="ARBA" id="ARBA00022723"/>
    </source>
</evidence>
<keyword evidence="1 5" id="KW-0479">Metal-binding</keyword>
<dbReference type="InterPro" id="IPR036855">
    <property type="entry name" value="Znf_CCCH_sf"/>
</dbReference>
<dbReference type="SUPFAM" id="SSF90229">
    <property type="entry name" value="CCCH zinc finger"/>
    <property type="match status" value="1"/>
</dbReference>
<evidence type="ECO:0000256" key="6">
    <source>
        <dbReference type="SAM" id="MobiDB-lite"/>
    </source>
</evidence>
<evidence type="ECO:0000256" key="2">
    <source>
        <dbReference type="ARBA" id="ARBA00022771"/>
    </source>
</evidence>
<dbReference type="PROSITE" id="PS50294">
    <property type="entry name" value="WD_REPEATS_REGION"/>
    <property type="match status" value="1"/>
</dbReference>
<keyword evidence="3 5" id="KW-0862">Zinc</keyword>
<comment type="caution">
    <text evidence="8">The sequence shown here is derived from an EMBL/GenBank/DDBJ whole genome shotgun (WGS) entry which is preliminary data.</text>
</comment>
<dbReference type="Pfam" id="PF18044">
    <property type="entry name" value="zf-CCCH_4"/>
    <property type="match status" value="1"/>
</dbReference>